<evidence type="ECO:0000256" key="6">
    <source>
        <dbReference type="ARBA" id="ARBA00035258"/>
    </source>
</evidence>
<evidence type="ECO:0000256" key="3">
    <source>
        <dbReference type="ARBA" id="ARBA00022884"/>
    </source>
</evidence>
<evidence type="ECO:0000256" key="7">
    <source>
        <dbReference type="HAMAP-Rule" id="MF_01302"/>
    </source>
</evidence>
<evidence type="ECO:0000313" key="10">
    <source>
        <dbReference type="Proteomes" id="UP000177230"/>
    </source>
</evidence>
<dbReference type="GO" id="GO:0019843">
    <property type="term" value="F:rRNA binding"/>
    <property type="evidence" value="ECO:0007669"/>
    <property type="project" value="UniProtKB-UniRule"/>
</dbReference>
<comment type="caution">
    <text evidence="9">The sequence shown here is derived from an EMBL/GenBank/DDBJ whole genome shotgun (WGS) entry which is preliminary data.</text>
</comment>
<dbReference type="PROSITE" id="PS00053">
    <property type="entry name" value="RIBOSOMAL_S8"/>
    <property type="match status" value="1"/>
</dbReference>
<dbReference type="PANTHER" id="PTHR11758">
    <property type="entry name" value="40S RIBOSOMAL PROTEIN S15A"/>
    <property type="match status" value="1"/>
</dbReference>
<comment type="function">
    <text evidence="7">One of the primary rRNA binding proteins, it binds directly to 16S rRNA central domain where it helps coordinate assembly of the platform of the 30S subunit.</text>
</comment>
<dbReference type="AlphaFoldDB" id="A0A1F5RIJ3"/>
<keyword evidence="3 7" id="KW-0694">RNA-binding</keyword>
<dbReference type="HAMAP" id="MF_01302_B">
    <property type="entry name" value="Ribosomal_uS8_B"/>
    <property type="match status" value="1"/>
</dbReference>
<dbReference type="Pfam" id="PF00410">
    <property type="entry name" value="Ribosomal_S8"/>
    <property type="match status" value="1"/>
</dbReference>
<dbReference type="GO" id="GO:0003735">
    <property type="term" value="F:structural constituent of ribosome"/>
    <property type="evidence" value="ECO:0007669"/>
    <property type="project" value="InterPro"/>
</dbReference>
<proteinExistence type="inferred from homology"/>
<sequence length="132" mass="14731">MSMTDPIADMLTRIRNAGKAKLKKVDIPSSKMKLGITKILMKERLISNFKYITDNRQNIIRVYIRYDDKGSHFIKGLKRVSTPGLRVYAPGDKVPKVKSGTGLAIISTSQGLMKDKDARKSGVGGEVVCYIW</sequence>
<comment type="subunit">
    <text evidence="7">Part of the 30S ribosomal subunit. Contacts proteins S5 and S12.</text>
</comment>
<protein>
    <recommendedName>
        <fullName evidence="6 7">Small ribosomal subunit protein uS8</fullName>
    </recommendedName>
</protein>
<evidence type="ECO:0000313" key="9">
    <source>
        <dbReference type="EMBL" id="OGF14256.1"/>
    </source>
</evidence>
<dbReference type="GO" id="GO:0006412">
    <property type="term" value="P:translation"/>
    <property type="evidence" value="ECO:0007669"/>
    <property type="project" value="UniProtKB-UniRule"/>
</dbReference>
<dbReference type="FunFam" id="3.30.1490.10:FF:000001">
    <property type="entry name" value="30S ribosomal protein S8"/>
    <property type="match status" value="1"/>
</dbReference>
<evidence type="ECO:0000256" key="4">
    <source>
        <dbReference type="ARBA" id="ARBA00022980"/>
    </source>
</evidence>
<dbReference type="InterPro" id="IPR047863">
    <property type="entry name" value="Ribosomal_uS8_CS"/>
</dbReference>
<dbReference type="NCBIfam" id="NF001109">
    <property type="entry name" value="PRK00136.1"/>
    <property type="match status" value="1"/>
</dbReference>
<dbReference type="GO" id="GO:0005840">
    <property type="term" value="C:ribosome"/>
    <property type="evidence" value="ECO:0007669"/>
    <property type="project" value="UniProtKB-KW"/>
</dbReference>
<keyword evidence="5 7" id="KW-0687">Ribonucleoprotein</keyword>
<dbReference type="GO" id="GO:1990904">
    <property type="term" value="C:ribonucleoprotein complex"/>
    <property type="evidence" value="ECO:0007669"/>
    <property type="project" value="UniProtKB-KW"/>
</dbReference>
<name>A0A1F5RIJ3_9BACT</name>
<dbReference type="Proteomes" id="UP000177230">
    <property type="component" value="Unassembled WGS sequence"/>
</dbReference>
<accession>A0A1F5RIJ3</accession>
<evidence type="ECO:0000256" key="8">
    <source>
        <dbReference type="RuleBase" id="RU003660"/>
    </source>
</evidence>
<dbReference type="Gene3D" id="3.30.1370.30">
    <property type="match status" value="1"/>
</dbReference>
<keyword evidence="2 7" id="KW-0699">rRNA-binding</keyword>
<reference evidence="9 10" key="1">
    <citation type="journal article" date="2016" name="Nat. Commun.">
        <title>Thousands of microbial genomes shed light on interconnected biogeochemical processes in an aquifer system.</title>
        <authorList>
            <person name="Anantharaman K."/>
            <person name="Brown C.T."/>
            <person name="Hug L.A."/>
            <person name="Sharon I."/>
            <person name="Castelle C.J."/>
            <person name="Probst A.J."/>
            <person name="Thomas B.C."/>
            <person name="Singh A."/>
            <person name="Wilkins M.J."/>
            <person name="Karaoz U."/>
            <person name="Brodie E.L."/>
            <person name="Williams K.H."/>
            <person name="Hubbard S.S."/>
            <person name="Banfield J.F."/>
        </authorList>
    </citation>
    <scope>NUCLEOTIDE SEQUENCE [LARGE SCALE GENOMIC DNA]</scope>
</reference>
<dbReference type="InterPro" id="IPR000630">
    <property type="entry name" value="Ribosomal_uS8"/>
</dbReference>
<evidence type="ECO:0000256" key="5">
    <source>
        <dbReference type="ARBA" id="ARBA00023274"/>
    </source>
</evidence>
<dbReference type="GO" id="GO:0005737">
    <property type="term" value="C:cytoplasm"/>
    <property type="evidence" value="ECO:0007669"/>
    <property type="project" value="UniProtKB-ARBA"/>
</dbReference>
<keyword evidence="4 7" id="KW-0689">Ribosomal protein</keyword>
<evidence type="ECO:0000256" key="2">
    <source>
        <dbReference type="ARBA" id="ARBA00022730"/>
    </source>
</evidence>
<dbReference type="Gene3D" id="3.30.1490.10">
    <property type="match status" value="1"/>
</dbReference>
<comment type="similarity">
    <text evidence="1 7 8">Belongs to the universal ribosomal protein uS8 family.</text>
</comment>
<dbReference type="EMBL" id="MFFM01000005">
    <property type="protein sequence ID" value="OGF14256.1"/>
    <property type="molecule type" value="Genomic_DNA"/>
</dbReference>
<evidence type="ECO:0000256" key="1">
    <source>
        <dbReference type="ARBA" id="ARBA00006471"/>
    </source>
</evidence>
<dbReference type="InterPro" id="IPR035987">
    <property type="entry name" value="Ribosomal_uS8_sf"/>
</dbReference>
<dbReference type="SUPFAM" id="SSF56047">
    <property type="entry name" value="Ribosomal protein S8"/>
    <property type="match status" value="1"/>
</dbReference>
<gene>
    <name evidence="7" type="primary">rpsH</name>
    <name evidence="9" type="ORF">A2024_08335</name>
</gene>
<organism evidence="9 10">
    <name type="scientific">Candidatus Edwardsbacteria bacterium GWF2_54_11</name>
    <dbReference type="NCBI Taxonomy" id="1817851"/>
    <lineage>
        <taxon>Bacteria</taxon>
        <taxon>Candidatus Edwardsiibacteriota</taxon>
    </lineage>
</organism>
<dbReference type="FunFam" id="3.30.1370.30:FF:000002">
    <property type="entry name" value="30S ribosomal protein S8"/>
    <property type="match status" value="1"/>
</dbReference>